<keyword evidence="4" id="KW-0804">Transcription</keyword>
<dbReference type="Gene3D" id="1.10.10.10">
    <property type="entry name" value="Winged helix-like DNA-binding domain superfamily/Winged helix DNA-binding domain"/>
    <property type="match status" value="1"/>
</dbReference>
<dbReference type="InterPro" id="IPR036388">
    <property type="entry name" value="WH-like_DNA-bd_sf"/>
</dbReference>
<evidence type="ECO:0000256" key="6">
    <source>
        <dbReference type="PROSITE-ProRule" id="PRU00089"/>
    </source>
</evidence>
<dbReference type="AlphaFoldDB" id="A7RI36"/>
<dbReference type="InParanoid" id="A7RI36"/>
<dbReference type="PRINTS" id="PR00053">
    <property type="entry name" value="FORKHEAD"/>
</dbReference>
<gene>
    <name evidence="8" type="ORF">NEMVEDRAFT_v1g67209</name>
</gene>
<dbReference type="FunFam" id="1.10.10.10:FF:000135">
    <property type="entry name" value="forkhead box protein G1"/>
    <property type="match status" value="1"/>
</dbReference>
<sequence length="95" mass="11139">SKPPYSFSSLIFMAIEESPNKRLPVKDIYNWIMDHFPYFRDARLGWKNSVRHNLSLNKCFKKVDKDKGQNVGKGSLWTVDPDFRPNLLQALRKTP</sequence>
<dbReference type="Pfam" id="PF00250">
    <property type="entry name" value="Forkhead"/>
    <property type="match status" value="1"/>
</dbReference>
<dbReference type="HOGENOM" id="CLU_077699_6_1_1"/>
<reference evidence="8 9" key="1">
    <citation type="journal article" date="2007" name="Science">
        <title>Sea anemone genome reveals ancestral eumetazoan gene repertoire and genomic organization.</title>
        <authorList>
            <person name="Putnam N.H."/>
            <person name="Srivastava M."/>
            <person name="Hellsten U."/>
            <person name="Dirks B."/>
            <person name="Chapman J."/>
            <person name="Salamov A."/>
            <person name="Terry A."/>
            <person name="Shapiro H."/>
            <person name="Lindquist E."/>
            <person name="Kapitonov V.V."/>
            <person name="Jurka J."/>
            <person name="Genikhovich G."/>
            <person name="Grigoriev I.V."/>
            <person name="Lucas S.M."/>
            <person name="Steele R.E."/>
            <person name="Finnerty J.R."/>
            <person name="Technau U."/>
            <person name="Martindale M.Q."/>
            <person name="Rokhsar D.S."/>
        </authorList>
    </citation>
    <scope>NUCLEOTIDE SEQUENCE [LARGE SCALE GENOMIC DNA]</scope>
    <source>
        <strain evidence="9">CH2 X CH6</strain>
    </source>
</reference>
<dbReference type="OMA" id="YLWISIN"/>
<keyword evidence="5 6" id="KW-0539">Nucleus</keyword>
<dbReference type="InterPro" id="IPR001766">
    <property type="entry name" value="Fork_head_dom"/>
</dbReference>
<evidence type="ECO:0000256" key="4">
    <source>
        <dbReference type="ARBA" id="ARBA00023163"/>
    </source>
</evidence>
<protein>
    <recommendedName>
        <fullName evidence="7">Fork-head domain-containing protein</fullName>
    </recommendedName>
</protein>
<evidence type="ECO:0000313" key="9">
    <source>
        <dbReference type="Proteomes" id="UP000001593"/>
    </source>
</evidence>
<comment type="subcellular location">
    <subcellularLocation>
        <location evidence="1 6">Nucleus</location>
    </subcellularLocation>
</comment>
<dbReference type="GO" id="GO:0043565">
    <property type="term" value="F:sequence-specific DNA binding"/>
    <property type="evidence" value="ECO:0007669"/>
    <property type="project" value="InterPro"/>
</dbReference>
<dbReference type="PhylomeDB" id="A7RI36"/>
<accession>A7RI36</accession>
<feature type="domain" description="Fork-head" evidence="7">
    <location>
        <begin position="2"/>
        <end position="89"/>
    </location>
</feature>
<dbReference type="InterPro" id="IPR030456">
    <property type="entry name" value="TF_fork_head_CS_2"/>
</dbReference>
<dbReference type="InterPro" id="IPR018122">
    <property type="entry name" value="TF_fork_head_CS_1"/>
</dbReference>
<dbReference type="Proteomes" id="UP000001593">
    <property type="component" value="Unassembled WGS sequence"/>
</dbReference>
<dbReference type="GO" id="GO:0003700">
    <property type="term" value="F:DNA-binding transcription factor activity"/>
    <property type="evidence" value="ECO:0007669"/>
    <property type="project" value="InterPro"/>
</dbReference>
<dbReference type="PANTHER" id="PTHR13962">
    <property type="entry name" value="FORKHEAD BOX PROTEIN N3-LIKE PROTEIN-RELATED"/>
    <property type="match status" value="1"/>
</dbReference>
<dbReference type="eggNOG" id="KOG2294">
    <property type="taxonomic scope" value="Eukaryota"/>
</dbReference>
<evidence type="ECO:0000256" key="1">
    <source>
        <dbReference type="ARBA" id="ARBA00004123"/>
    </source>
</evidence>
<name>A7RI36_NEMVE</name>
<feature type="non-terminal residue" evidence="8">
    <location>
        <position position="1"/>
    </location>
</feature>
<dbReference type="InterPro" id="IPR047119">
    <property type="entry name" value="FOXN2/3-like"/>
</dbReference>
<dbReference type="GO" id="GO:0005634">
    <property type="term" value="C:nucleus"/>
    <property type="evidence" value="ECO:0007669"/>
    <property type="project" value="UniProtKB-SubCell"/>
</dbReference>
<evidence type="ECO:0000256" key="3">
    <source>
        <dbReference type="ARBA" id="ARBA00023125"/>
    </source>
</evidence>
<dbReference type="EMBL" id="DS469511">
    <property type="protein sequence ID" value="EDO49084.1"/>
    <property type="molecule type" value="Genomic_DNA"/>
</dbReference>
<dbReference type="InterPro" id="IPR036390">
    <property type="entry name" value="WH_DNA-bd_sf"/>
</dbReference>
<proteinExistence type="predicted"/>
<organism evidence="8 9">
    <name type="scientific">Nematostella vectensis</name>
    <name type="common">Starlet sea anemone</name>
    <dbReference type="NCBI Taxonomy" id="45351"/>
    <lineage>
        <taxon>Eukaryota</taxon>
        <taxon>Metazoa</taxon>
        <taxon>Cnidaria</taxon>
        <taxon>Anthozoa</taxon>
        <taxon>Hexacorallia</taxon>
        <taxon>Actiniaria</taxon>
        <taxon>Edwardsiidae</taxon>
        <taxon>Nematostella</taxon>
    </lineage>
</organism>
<dbReference type="PROSITE" id="PS50039">
    <property type="entry name" value="FORK_HEAD_3"/>
    <property type="match status" value="1"/>
</dbReference>
<dbReference type="SMART" id="SM00339">
    <property type="entry name" value="FH"/>
    <property type="match status" value="1"/>
</dbReference>
<evidence type="ECO:0000259" key="7">
    <source>
        <dbReference type="PROSITE" id="PS50039"/>
    </source>
</evidence>
<keyword evidence="3 6" id="KW-0238">DNA-binding</keyword>
<dbReference type="KEGG" id="nve:5521230"/>
<dbReference type="SUPFAM" id="SSF46785">
    <property type="entry name" value="Winged helix' DNA-binding domain"/>
    <property type="match status" value="1"/>
</dbReference>
<dbReference type="PROSITE" id="PS00657">
    <property type="entry name" value="FORK_HEAD_1"/>
    <property type="match status" value="1"/>
</dbReference>
<keyword evidence="2" id="KW-0805">Transcription regulation</keyword>
<feature type="non-terminal residue" evidence="8">
    <location>
        <position position="95"/>
    </location>
</feature>
<dbReference type="PANTHER" id="PTHR13962:SF22">
    <property type="entry name" value="FORKHEAD BOX PROTEIN N3-LIKE PROTEIN"/>
    <property type="match status" value="1"/>
</dbReference>
<keyword evidence="9" id="KW-1185">Reference proteome</keyword>
<evidence type="ECO:0000313" key="8">
    <source>
        <dbReference type="EMBL" id="EDO49084.1"/>
    </source>
</evidence>
<feature type="DNA-binding region" description="Fork-head" evidence="6">
    <location>
        <begin position="2"/>
        <end position="89"/>
    </location>
</feature>
<evidence type="ECO:0000256" key="5">
    <source>
        <dbReference type="ARBA" id="ARBA00023242"/>
    </source>
</evidence>
<evidence type="ECO:0000256" key="2">
    <source>
        <dbReference type="ARBA" id="ARBA00023015"/>
    </source>
</evidence>
<dbReference type="PROSITE" id="PS00658">
    <property type="entry name" value="FORK_HEAD_2"/>
    <property type="match status" value="1"/>
</dbReference>
<dbReference type="STRING" id="45351.A7RI36"/>